<evidence type="ECO:0000256" key="1">
    <source>
        <dbReference type="ARBA" id="ARBA00022676"/>
    </source>
</evidence>
<dbReference type="InterPro" id="IPR005194">
    <property type="entry name" value="Glyco_hydro_65_C"/>
</dbReference>
<name>A4CAW5_9GAMM</name>
<feature type="domain" description="Glycoside hydrolase family 65 C-terminal" evidence="3">
    <location>
        <begin position="294"/>
        <end position="354"/>
    </location>
</feature>
<evidence type="ECO:0000259" key="4">
    <source>
        <dbReference type="Pfam" id="PF17167"/>
    </source>
</evidence>
<protein>
    <submittedName>
        <fullName evidence="5">Glycosyltransferase</fullName>
    </submittedName>
</protein>
<keyword evidence="1" id="KW-0328">Glycosyltransferase</keyword>
<organism evidence="5 6">
    <name type="scientific">Pseudoalteromonas tunicata D2</name>
    <dbReference type="NCBI Taxonomy" id="87626"/>
    <lineage>
        <taxon>Bacteria</taxon>
        <taxon>Pseudomonadati</taxon>
        <taxon>Pseudomonadota</taxon>
        <taxon>Gammaproteobacteria</taxon>
        <taxon>Alteromonadales</taxon>
        <taxon>Pseudoalteromonadaceae</taxon>
        <taxon>Pseudoalteromonas</taxon>
    </lineage>
</organism>
<feature type="domain" description="Glycosyl hydrolase 94 catalytic" evidence="4">
    <location>
        <begin position="1"/>
        <end position="289"/>
    </location>
</feature>
<evidence type="ECO:0000256" key="2">
    <source>
        <dbReference type="ARBA" id="ARBA00022679"/>
    </source>
</evidence>
<dbReference type="PANTHER" id="PTHR37469:SF2">
    <property type="entry name" value="CELLOBIONIC ACID PHOSPHORYLASE"/>
    <property type="match status" value="1"/>
</dbReference>
<dbReference type="PANTHER" id="PTHR37469">
    <property type="entry name" value="CELLOBIONIC ACID PHOSPHORYLASE-RELATED"/>
    <property type="match status" value="1"/>
</dbReference>
<keyword evidence="6" id="KW-1185">Reference proteome</keyword>
<dbReference type="Gene3D" id="2.60.420.10">
    <property type="entry name" value="Maltose phosphorylase, domain 3"/>
    <property type="match status" value="1"/>
</dbReference>
<dbReference type="InterPro" id="IPR008928">
    <property type="entry name" value="6-hairpin_glycosidase_sf"/>
</dbReference>
<sequence>MFEHCARALEQTIALTGQHGLPLMGTGDWNDGMNRVGEAGRGESVWLGWLLIRTITLFAPLADKRTPEADLQETRHVTGLETHLSAQQRASAWRAHAQTVKQAIEANAWDGKWYRRASFDDGSWLGSVNNDECRIDAIAQSWAILSQQGDVERGKIAMQSVEHWVIKPEQKLSLLFTPPFDHTSHNPGYIKGYPPGLRENGGQYSHAAMWNILAYTQLGEGKKACDLFAMLNPINHSNSPSAAHTYKVEPYVLAADVYSVAPYVGRGGWTWSTGAASWMHRAAVEGILGITREGDNLMIAPCIPAKWPGFEASIFVQNTAYKVTVEQHTTGKKNEICAELDGVKLQCQDHKVTVPLDGGTHQLQVSLKWAK</sequence>
<gene>
    <name evidence="5" type="ORF">PTD2_21947</name>
</gene>
<keyword evidence="2 5" id="KW-0808">Transferase</keyword>
<dbReference type="GO" id="GO:0005975">
    <property type="term" value="P:carbohydrate metabolic process"/>
    <property type="evidence" value="ECO:0007669"/>
    <property type="project" value="InterPro"/>
</dbReference>
<dbReference type="InterPro" id="IPR012341">
    <property type="entry name" value="6hp_glycosidase-like_sf"/>
</dbReference>
<dbReference type="InterPro" id="IPR033432">
    <property type="entry name" value="GH94_catalytic"/>
</dbReference>
<dbReference type="InterPro" id="IPR052047">
    <property type="entry name" value="GH94_Enzymes"/>
</dbReference>
<dbReference type="Pfam" id="PF03633">
    <property type="entry name" value="Glyco_hydro_65C"/>
    <property type="match status" value="1"/>
</dbReference>
<dbReference type="Pfam" id="PF17167">
    <property type="entry name" value="Glyco_hydro_94"/>
    <property type="match status" value="1"/>
</dbReference>
<dbReference type="SUPFAM" id="SSF48208">
    <property type="entry name" value="Six-hairpin glycosidases"/>
    <property type="match status" value="1"/>
</dbReference>
<dbReference type="HOGENOM" id="CLU_745704_0_0_6"/>
<evidence type="ECO:0000259" key="3">
    <source>
        <dbReference type="Pfam" id="PF03633"/>
    </source>
</evidence>
<accession>A4CAW5</accession>
<dbReference type="STRING" id="87626.PTD2_21947"/>
<dbReference type="AlphaFoldDB" id="A4CAW5"/>
<proteinExistence type="predicted"/>
<comment type="caution">
    <text evidence="5">The sequence shown here is derived from an EMBL/GenBank/DDBJ whole genome shotgun (WGS) entry which is preliminary data.</text>
</comment>
<dbReference type="RefSeq" id="WP_009840350.1">
    <property type="nucleotide sequence ID" value="NZ_CH959301.1"/>
</dbReference>
<dbReference type="EMBL" id="AAOH01000004">
    <property type="protein sequence ID" value="EAR28523.1"/>
    <property type="molecule type" value="Genomic_DNA"/>
</dbReference>
<dbReference type="Proteomes" id="UP000006201">
    <property type="component" value="Unassembled WGS sequence"/>
</dbReference>
<dbReference type="GO" id="GO:0016757">
    <property type="term" value="F:glycosyltransferase activity"/>
    <property type="evidence" value="ECO:0007669"/>
    <property type="project" value="UniProtKB-KW"/>
</dbReference>
<reference evidence="5 6" key="1">
    <citation type="submission" date="2006-02" db="EMBL/GenBank/DDBJ databases">
        <authorList>
            <person name="Moran M.A."/>
            <person name="Kjelleberg S."/>
            <person name="Egan S."/>
            <person name="Saunders N."/>
            <person name="Thomas T."/>
            <person name="Ferriera S."/>
            <person name="Johnson J."/>
            <person name="Kravitz S."/>
            <person name="Halpern A."/>
            <person name="Remington K."/>
            <person name="Beeson K."/>
            <person name="Tran B."/>
            <person name="Rogers Y.-H."/>
            <person name="Friedman R."/>
            <person name="Venter J.C."/>
        </authorList>
    </citation>
    <scope>NUCLEOTIDE SEQUENCE [LARGE SCALE GENOMIC DNA]</scope>
    <source>
        <strain evidence="5 6">D2</strain>
    </source>
</reference>
<evidence type="ECO:0000313" key="5">
    <source>
        <dbReference type="EMBL" id="EAR28523.1"/>
    </source>
</evidence>
<dbReference type="Gene3D" id="1.50.10.10">
    <property type="match status" value="1"/>
</dbReference>
<dbReference type="eggNOG" id="COG3459">
    <property type="taxonomic scope" value="Bacteria"/>
</dbReference>
<evidence type="ECO:0000313" key="6">
    <source>
        <dbReference type="Proteomes" id="UP000006201"/>
    </source>
</evidence>